<sequence length="564" mass="58350">MGVAVHRVSLEKAPDTASASGFSSSLSPPPLSPSSTQPVQETFIDQPPGAAPLPAMASCAQTPTETVYSTFLSTTGGVITVTSTQIITGQPSTQTSFSSACIASATDGTCEQFTTEAFTTTIPGDETTSTTFETITGDTIVTASVPVQTLYAPCDDTTTTPTRSKTTTTTPPRDSPTPDRNPSTPTPTPTPGPSQSLGQPTTITQIVVVTAPNGQVTTSASLSTETPTLSPSDTNPKSTANVGMIVGGVIAGIFGLILLGGLIWWCLKRRQTNWDDIFDREEGYQDQSPRRRSMNLLENEPKPYEYGVVGAHAAPGPPHSPGPGAMHGRTPSMAPLLLPGAASDAGTSEHMRDGTTSTRSSMRYSTHQSSINTLSSFSYPPAQSPPFLQTNFAVPPNQRPPSVSASSRNPSQSSRLSYQPSVTSPNTAGLSQGHARSASAGQMIVQSRSPPLSETSSSHYSEQTVTTSTGASTGPSFAVQRKGRPQSYNPSAIMASSAAPAAAAPVGPGFQGPSNVPPPAYEPGPVSKRTSGSIDSYAPPLMQGQRLALANPDAAGPSPGKPFR</sequence>
<dbReference type="HOGENOM" id="CLU_483290_0_0_1"/>
<keyword evidence="3" id="KW-0378">Hydrolase</keyword>
<evidence type="ECO:0000313" key="4">
    <source>
        <dbReference type="Proteomes" id="UP000054248"/>
    </source>
</evidence>
<feature type="compositionally biased region" description="Polar residues" evidence="1">
    <location>
        <begin position="418"/>
        <end position="430"/>
    </location>
</feature>
<dbReference type="EMBL" id="KN822943">
    <property type="protein sequence ID" value="KIO34327.1"/>
    <property type="molecule type" value="Genomic_DNA"/>
</dbReference>
<dbReference type="CDD" id="cd12087">
    <property type="entry name" value="TM_EGFR-like"/>
    <property type="match status" value="1"/>
</dbReference>
<dbReference type="AlphaFoldDB" id="A0A0C3MKV1"/>
<feature type="compositionally biased region" description="Low complexity" evidence="1">
    <location>
        <begin position="447"/>
        <end position="461"/>
    </location>
</feature>
<keyword evidence="4" id="KW-1185">Reference proteome</keyword>
<dbReference type="Proteomes" id="UP000054248">
    <property type="component" value="Unassembled WGS sequence"/>
</dbReference>
<keyword evidence="2" id="KW-1133">Transmembrane helix</keyword>
<feature type="region of interest" description="Disordered" evidence="1">
    <location>
        <begin position="311"/>
        <end position="564"/>
    </location>
</feature>
<feature type="region of interest" description="Disordered" evidence="1">
    <location>
        <begin position="1"/>
        <end position="46"/>
    </location>
</feature>
<dbReference type="OrthoDB" id="3263215at2759"/>
<evidence type="ECO:0000256" key="1">
    <source>
        <dbReference type="SAM" id="MobiDB-lite"/>
    </source>
</evidence>
<protein>
    <submittedName>
        <fullName evidence="3">Glycoside hydrolase family 5 protein</fullName>
    </submittedName>
</protein>
<feature type="compositionally biased region" description="Polar residues" evidence="1">
    <location>
        <begin position="462"/>
        <end position="475"/>
    </location>
</feature>
<feature type="region of interest" description="Disordered" evidence="1">
    <location>
        <begin position="152"/>
        <end position="199"/>
    </location>
</feature>
<evidence type="ECO:0000256" key="2">
    <source>
        <dbReference type="SAM" id="Phobius"/>
    </source>
</evidence>
<accession>A0A0C3MKV1</accession>
<feature type="region of interest" description="Disordered" evidence="1">
    <location>
        <begin position="218"/>
        <end position="238"/>
    </location>
</feature>
<keyword evidence="2" id="KW-0472">Membrane</keyword>
<evidence type="ECO:0000313" key="3">
    <source>
        <dbReference type="EMBL" id="KIO34327.1"/>
    </source>
</evidence>
<feature type="transmembrane region" description="Helical" evidence="2">
    <location>
        <begin position="242"/>
        <end position="267"/>
    </location>
</feature>
<feature type="compositionally biased region" description="Low complexity" evidence="1">
    <location>
        <begin position="490"/>
        <end position="505"/>
    </location>
</feature>
<feature type="compositionally biased region" description="Low complexity" evidence="1">
    <location>
        <begin position="400"/>
        <end position="417"/>
    </location>
</feature>
<name>A0A0C3MKV1_9AGAM</name>
<dbReference type="GO" id="GO:0016787">
    <property type="term" value="F:hydrolase activity"/>
    <property type="evidence" value="ECO:0007669"/>
    <property type="project" value="UniProtKB-KW"/>
</dbReference>
<feature type="compositionally biased region" description="Low complexity" evidence="1">
    <location>
        <begin position="156"/>
        <end position="183"/>
    </location>
</feature>
<keyword evidence="2" id="KW-0812">Transmembrane</keyword>
<feature type="compositionally biased region" description="Low complexity" evidence="1">
    <location>
        <begin position="355"/>
        <end position="366"/>
    </location>
</feature>
<reference evidence="3 4" key="1">
    <citation type="submission" date="2014-04" db="EMBL/GenBank/DDBJ databases">
        <authorList>
            <consortium name="DOE Joint Genome Institute"/>
            <person name="Kuo A."/>
            <person name="Girlanda M."/>
            <person name="Perotto S."/>
            <person name="Kohler A."/>
            <person name="Nagy L.G."/>
            <person name="Floudas D."/>
            <person name="Copeland A."/>
            <person name="Barry K.W."/>
            <person name="Cichocki N."/>
            <person name="Veneault-Fourrey C."/>
            <person name="LaButti K."/>
            <person name="Lindquist E.A."/>
            <person name="Lipzen A."/>
            <person name="Lundell T."/>
            <person name="Morin E."/>
            <person name="Murat C."/>
            <person name="Sun H."/>
            <person name="Tunlid A."/>
            <person name="Henrissat B."/>
            <person name="Grigoriev I.V."/>
            <person name="Hibbett D.S."/>
            <person name="Martin F."/>
            <person name="Nordberg H.P."/>
            <person name="Cantor M.N."/>
            <person name="Hua S.X."/>
        </authorList>
    </citation>
    <scope>NUCLEOTIDE SEQUENCE [LARGE SCALE GENOMIC DNA]</scope>
    <source>
        <strain evidence="3 4">MUT 4182</strain>
    </source>
</reference>
<feature type="compositionally biased region" description="Polar residues" evidence="1">
    <location>
        <begin position="367"/>
        <end position="378"/>
    </location>
</feature>
<gene>
    <name evidence="3" type="ORF">M407DRAFT_16862</name>
</gene>
<organism evidence="3 4">
    <name type="scientific">Tulasnella calospora MUT 4182</name>
    <dbReference type="NCBI Taxonomy" id="1051891"/>
    <lineage>
        <taxon>Eukaryota</taxon>
        <taxon>Fungi</taxon>
        <taxon>Dikarya</taxon>
        <taxon>Basidiomycota</taxon>
        <taxon>Agaricomycotina</taxon>
        <taxon>Agaricomycetes</taxon>
        <taxon>Cantharellales</taxon>
        <taxon>Tulasnellaceae</taxon>
        <taxon>Tulasnella</taxon>
    </lineage>
</organism>
<feature type="compositionally biased region" description="Low complexity" evidence="1">
    <location>
        <begin position="218"/>
        <end position="232"/>
    </location>
</feature>
<proteinExistence type="predicted"/>
<reference evidence="4" key="2">
    <citation type="submission" date="2015-01" db="EMBL/GenBank/DDBJ databases">
        <title>Evolutionary Origins and Diversification of the Mycorrhizal Mutualists.</title>
        <authorList>
            <consortium name="DOE Joint Genome Institute"/>
            <consortium name="Mycorrhizal Genomics Consortium"/>
            <person name="Kohler A."/>
            <person name="Kuo A."/>
            <person name="Nagy L.G."/>
            <person name="Floudas D."/>
            <person name="Copeland A."/>
            <person name="Barry K.W."/>
            <person name="Cichocki N."/>
            <person name="Veneault-Fourrey C."/>
            <person name="LaButti K."/>
            <person name="Lindquist E.A."/>
            <person name="Lipzen A."/>
            <person name="Lundell T."/>
            <person name="Morin E."/>
            <person name="Murat C."/>
            <person name="Riley R."/>
            <person name="Ohm R."/>
            <person name="Sun H."/>
            <person name="Tunlid A."/>
            <person name="Henrissat B."/>
            <person name="Grigoriev I.V."/>
            <person name="Hibbett D.S."/>
            <person name="Martin F."/>
        </authorList>
    </citation>
    <scope>NUCLEOTIDE SEQUENCE [LARGE SCALE GENOMIC DNA]</scope>
    <source>
        <strain evidence="4">MUT 4182</strain>
    </source>
</reference>